<dbReference type="RefSeq" id="WP_353863576.1">
    <property type="nucleotide sequence ID" value="NZ_CP088295.1"/>
</dbReference>
<evidence type="ECO:0000313" key="2">
    <source>
        <dbReference type="Proteomes" id="UP001058860"/>
    </source>
</evidence>
<evidence type="ECO:0000313" key="1">
    <source>
        <dbReference type="EMBL" id="UUY03061.1"/>
    </source>
</evidence>
<organism evidence="1 2">
    <name type="scientific">Svornostia abyssi</name>
    <dbReference type="NCBI Taxonomy" id="2898438"/>
    <lineage>
        <taxon>Bacteria</taxon>
        <taxon>Bacillati</taxon>
        <taxon>Actinomycetota</taxon>
        <taxon>Thermoleophilia</taxon>
        <taxon>Solirubrobacterales</taxon>
        <taxon>Baekduiaceae</taxon>
        <taxon>Svornostia</taxon>
    </lineage>
</organism>
<dbReference type="EMBL" id="CP088295">
    <property type="protein sequence ID" value="UUY03061.1"/>
    <property type="molecule type" value="Genomic_DNA"/>
</dbReference>
<name>A0ABY5PEF1_9ACTN</name>
<proteinExistence type="predicted"/>
<gene>
    <name evidence="1" type="ORF">LRS13_20650</name>
</gene>
<dbReference type="InterPro" id="IPR011330">
    <property type="entry name" value="Glyco_hydro/deAcase_b/a-brl"/>
</dbReference>
<dbReference type="Proteomes" id="UP001058860">
    <property type="component" value="Chromosome"/>
</dbReference>
<dbReference type="SUPFAM" id="SSF88713">
    <property type="entry name" value="Glycoside hydrolase/deacetylase"/>
    <property type="match status" value="1"/>
</dbReference>
<dbReference type="InterPro" id="IPR018763">
    <property type="entry name" value="DUF2334"/>
</dbReference>
<accession>A0ABY5PEF1</accession>
<protein>
    <submittedName>
        <fullName evidence="1">DUF2334 domain-containing protein</fullName>
    </submittedName>
</protein>
<keyword evidence="2" id="KW-1185">Reference proteome</keyword>
<sequence>MVQREHARREALGAARSRPPRFLVRVDEYPHWLADDEPLRYGTDTFEHFHDIMHSAGVPYLLAVVPQPSQRPVDPRGVGCRTLADEEITVLQRVRSEGVELAVHGLDHRTRDAHPRRQSELLGRSADELRERLARADELLEPIGVRPRVFVPPWNRFDACQWRALAERYDIVCGGPESVMQVGFHGSPTWWDDAVYLPSYAPFYEHARVVEPAARRAIDRRGGGWIPIVLHWGWEAEDGWHDLQALARTLSGHAAPWSAFLAEVDAAREAEAATAA</sequence>
<dbReference type="Gene3D" id="3.20.20.370">
    <property type="entry name" value="Glycoside hydrolase/deacetylase"/>
    <property type="match status" value="1"/>
</dbReference>
<dbReference type="Pfam" id="PF10096">
    <property type="entry name" value="DUF2334"/>
    <property type="match status" value="1"/>
</dbReference>
<reference evidence="2" key="1">
    <citation type="submission" date="2021-11" db="EMBL/GenBank/DDBJ databases">
        <title>Cultivation dependent microbiological survey of springs from the worlds oldest radium mine currently devoted to the extraction of radon-saturated water.</title>
        <authorList>
            <person name="Kapinusova G."/>
            <person name="Smrhova T."/>
            <person name="Strejcek M."/>
            <person name="Suman J."/>
            <person name="Jani K."/>
            <person name="Pajer P."/>
            <person name="Uhlik O."/>
        </authorList>
    </citation>
    <scope>NUCLEOTIDE SEQUENCE [LARGE SCALE GENOMIC DNA]</scope>
    <source>
        <strain evidence="2">J379</strain>
    </source>
</reference>